<evidence type="ECO:0000259" key="1">
    <source>
        <dbReference type="Pfam" id="PF22768"/>
    </source>
</evidence>
<gene>
    <name evidence="2" type="ORF">ACFPET_02640</name>
</gene>
<protein>
    <submittedName>
        <fullName evidence="2">Phage tail family protein</fullName>
    </submittedName>
</protein>
<name>A0ABV8TUL9_9ACTN</name>
<dbReference type="EMBL" id="JBHSDK010000002">
    <property type="protein sequence ID" value="MFC4334091.1"/>
    <property type="molecule type" value="Genomic_DNA"/>
</dbReference>
<comment type="caution">
    <text evidence="2">The sequence shown here is derived from an EMBL/GenBank/DDBJ whole genome shotgun (WGS) entry which is preliminary data.</text>
</comment>
<keyword evidence="3" id="KW-1185">Reference proteome</keyword>
<feature type="domain" description="Siphovirus-type tail component C-terminal" evidence="1">
    <location>
        <begin position="190"/>
        <end position="287"/>
    </location>
</feature>
<reference evidence="3" key="1">
    <citation type="journal article" date="2019" name="Int. J. Syst. Evol. Microbiol.">
        <title>The Global Catalogue of Microorganisms (GCM) 10K type strain sequencing project: providing services to taxonomists for standard genome sequencing and annotation.</title>
        <authorList>
            <consortium name="The Broad Institute Genomics Platform"/>
            <consortium name="The Broad Institute Genome Sequencing Center for Infectious Disease"/>
            <person name="Wu L."/>
            <person name="Ma J."/>
        </authorList>
    </citation>
    <scope>NUCLEOTIDE SEQUENCE [LARGE SCALE GENOMIC DNA]</scope>
    <source>
        <strain evidence="3">IBRC-M 10908</strain>
    </source>
</reference>
<evidence type="ECO:0000313" key="2">
    <source>
        <dbReference type="EMBL" id="MFC4334091.1"/>
    </source>
</evidence>
<dbReference type="Pfam" id="PF22768">
    <property type="entry name" value="SPP1_Dit"/>
    <property type="match status" value="1"/>
</dbReference>
<proteinExistence type="predicted"/>
<evidence type="ECO:0000313" key="3">
    <source>
        <dbReference type="Proteomes" id="UP001595823"/>
    </source>
</evidence>
<dbReference type="Proteomes" id="UP001595823">
    <property type="component" value="Unassembled WGS sequence"/>
</dbReference>
<sequence length="292" mass="31763">MDPFLELHGPGDTRIGLNEISMRGEGFEAGPGVAGLGMPPVAPQWVEGAGDGASWRGMRALPRDIDIPLHITGTHRGRLDAHLGRLTRLLSGAMELRWITGREWWSLPVYYTGGLDYTYSSDTGATWINTVISLRSPDPWWSYYTTDAISVGRRETATAAAGWGLLDGHSLSGLRLSPSPVSGPMEPHNTGSAPAWSTITVTGPGATLRVSTDAATWFTWNGRLRRGEELVIDTEQATLTDSGGTSRYGQLAAGPRFHPLQPGPNRLLFSFDETTPATGIEIRWRKRAWTVI</sequence>
<organism evidence="2 3">
    <name type="scientific">Salininema proteolyticum</name>
    <dbReference type="NCBI Taxonomy" id="1607685"/>
    <lineage>
        <taxon>Bacteria</taxon>
        <taxon>Bacillati</taxon>
        <taxon>Actinomycetota</taxon>
        <taxon>Actinomycetes</taxon>
        <taxon>Glycomycetales</taxon>
        <taxon>Glycomycetaceae</taxon>
        <taxon>Salininema</taxon>
    </lineage>
</organism>
<dbReference type="Gene3D" id="2.60.120.860">
    <property type="match status" value="1"/>
</dbReference>
<dbReference type="InterPro" id="IPR054738">
    <property type="entry name" value="Siphovirus-type_tail_C"/>
</dbReference>
<dbReference type="RefSeq" id="WP_380617825.1">
    <property type="nucleotide sequence ID" value="NZ_JBHSDK010000002.1"/>
</dbReference>
<accession>A0ABV8TUL9</accession>